<comment type="caution">
    <text evidence="1">The sequence shown here is derived from an EMBL/GenBank/DDBJ whole genome shotgun (WGS) entry which is preliminary data.</text>
</comment>
<accession>A0AAN9MXN6</accession>
<name>A0AAN9MXN6_CANGL</name>
<evidence type="ECO:0000313" key="1">
    <source>
        <dbReference type="EMBL" id="KAK7359453.1"/>
    </source>
</evidence>
<evidence type="ECO:0000313" key="2">
    <source>
        <dbReference type="Proteomes" id="UP001367508"/>
    </source>
</evidence>
<organism evidence="1 2">
    <name type="scientific">Canavalia gladiata</name>
    <name type="common">Sword bean</name>
    <name type="synonym">Dolichos gladiatus</name>
    <dbReference type="NCBI Taxonomy" id="3824"/>
    <lineage>
        <taxon>Eukaryota</taxon>
        <taxon>Viridiplantae</taxon>
        <taxon>Streptophyta</taxon>
        <taxon>Embryophyta</taxon>
        <taxon>Tracheophyta</taxon>
        <taxon>Spermatophyta</taxon>
        <taxon>Magnoliopsida</taxon>
        <taxon>eudicotyledons</taxon>
        <taxon>Gunneridae</taxon>
        <taxon>Pentapetalae</taxon>
        <taxon>rosids</taxon>
        <taxon>fabids</taxon>
        <taxon>Fabales</taxon>
        <taxon>Fabaceae</taxon>
        <taxon>Papilionoideae</taxon>
        <taxon>50 kb inversion clade</taxon>
        <taxon>NPAAA clade</taxon>
        <taxon>indigoferoid/millettioid clade</taxon>
        <taxon>Phaseoleae</taxon>
        <taxon>Canavalia</taxon>
    </lineage>
</organism>
<sequence>MPFNSHGNERGSYLRIQQTRLLKVAGTELAKQKETSRACENANVFRPCACLVVHECSRDGALISYKQPHLTFI</sequence>
<protein>
    <submittedName>
        <fullName evidence="1">Uncharacterized protein</fullName>
    </submittedName>
</protein>
<proteinExistence type="predicted"/>
<reference evidence="1 2" key="1">
    <citation type="submission" date="2024-01" db="EMBL/GenBank/DDBJ databases">
        <title>The genomes of 5 underutilized Papilionoideae crops provide insights into root nodulation and disease resistanc.</title>
        <authorList>
            <person name="Jiang F."/>
        </authorList>
    </citation>
    <scope>NUCLEOTIDE SEQUENCE [LARGE SCALE GENOMIC DNA]</scope>
    <source>
        <strain evidence="1">LVBAO_FW01</strain>
        <tissue evidence="1">Leaves</tissue>
    </source>
</reference>
<dbReference type="AlphaFoldDB" id="A0AAN9MXN6"/>
<dbReference type="Proteomes" id="UP001367508">
    <property type="component" value="Unassembled WGS sequence"/>
</dbReference>
<keyword evidence="2" id="KW-1185">Reference proteome</keyword>
<dbReference type="EMBL" id="JAYMYQ010000001">
    <property type="protein sequence ID" value="KAK7359453.1"/>
    <property type="molecule type" value="Genomic_DNA"/>
</dbReference>
<gene>
    <name evidence="1" type="ORF">VNO77_01413</name>
</gene>